<dbReference type="Pfam" id="PF20152">
    <property type="entry name" value="DUF6534"/>
    <property type="match status" value="1"/>
</dbReference>
<keyword evidence="5" id="KW-1185">Reference proteome</keyword>
<keyword evidence="2" id="KW-0472">Membrane</keyword>
<evidence type="ECO:0000259" key="3">
    <source>
        <dbReference type="Pfam" id="PF20152"/>
    </source>
</evidence>
<name>A0AAD7KGY4_9AGAR</name>
<feature type="transmembrane region" description="Helical" evidence="2">
    <location>
        <begin position="100"/>
        <end position="121"/>
    </location>
</feature>
<organism evidence="4 5">
    <name type="scientific">Mycena metata</name>
    <dbReference type="NCBI Taxonomy" id="1033252"/>
    <lineage>
        <taxon>Eukaryota</taxon>
        <taxon>Fungi</taxon>
        <taxon>Dikarya</taxon>
        <taxon>Basidiomycota</taxon>
        <taxon>Agaricomycotina</taxon>
        <taxon>Agaricomycetes</taxon>
        <taxon>Agaricomycetidae</taxon>
        <taxon>Agaricales</taxon>
        <taxon>Marasmiineae</taxon>
        <taxon>Mycenaceae</taxon>
        <taxon>Mycena</taxon>
    </lineage>
</organism>
<evidence type="ECO:0000313" key="5">
    <source>
        <dbReference type="Proteomes" id="UP001215598"/>
    </source>
</evidence>
<evidence type="ECO:0000313" key="4">
    <source>
        <dbReference type="EMBL" id="KAJ7784443.1"/>
    </source>
</evidence>
<evidence type="ECO:0000256" key="1">
    <source>
        <dbReference type="SAM" id="MobiDB-lite"/>
    </source>
</evidence>
<evidence type="ECO:0000256" key="2">
    <source>
        <dbReference type="SAM" id="Phobius"/>
    </source>
</evidence>
<comment type="caution">
    <text evidence="4">The sequence shown here is derived from an EMBL/GenBank/DDBJ whole genome shotgun (WGS) entry which is preliminary data.</text>
</comment>
<dbReference type="Proteomes" id="UP001215598">
    <property type="component" value="Unassembled WGS sequence"/>
</dbReference>
<dbReference type="EMBL" id="JARKIB010000002">
    <property type="protein sequence ID" value="KAJ7784443.1"/>
    <property type="molecule type" value="Genomic_DNA"/>
</dbReference>
<feature type="region of interest" description="Disordered" evidence="1">
    <location>
        <begin position="271"/>
        <end position="359"/>
    </location>
</feature>
<feature type="compositionally biased region" description="Basic and acidic residues" evidence="1">
    <location>
        <begin position="316"/>
        <end position="332"/>
    </location>
</feature>
<feature type="domain" description="DUF6534" evidence="3">
    <location>
        <begin position="181"/>
        <end position="264"/>
    </location>
</feature>
<reference evidence="4" key="1">
    <citation type="submission" date="2023-03" db="EMBL/GenBank/DDBJ databases">
        <title>Massive genome expansion in bonnet fungi (Mycena s.s.) driven by repeated elements and novel gene families across ecological guilds.</title>
        <authorList>
            <consortium name="Lawrence Berkeley National Laboratory"/>
            <person name="Harder C.B."/>
            <person name="Miyauchi S."/>
            <person name="Viragh M."/>
            <person name="Kuo A."/>
            <person name="Thoen E."/>
            <person name="Andreopoulos B."/>
            <person name="Lu D."/>
            <person name="Skrede I."/>
            <person name="Drula E."/>
            <person name="Henrissat B."/>
            <person name="Morin E."/>
            <person name="Kohler A."/>
            <person name="Barry K."/>
            <person name="LaButti K."/>
            <person name="Morin E."/>
            <person name="Salamov A."/>
            <person name="Lipzen A."/>
            <person name="Mereny Z."/>
            <person name="Hegedus B."/>
            <person name="Baldrian P."/>
            <person name="Stursova M."/>
            <person name="Weitz H."/>
            <person name="Taylor A."/>
            <person name="Grigoriev I.V."/>
            <person name="Nagy L.G."/>
            <person name="Martin F."/>
            <person name="Kauserud H."/>
        </authorList>
    </citation>
    <scope>NUCLEOTIDE SEQUENCE</scope>
    <source>
        <strain evidence="4">CBHHK182m</strain>
    </source>
</reference>
<protein>
    <recommendedName>
        <fullName evidence="3">DUF6534 domain-containing protein</fullName>
    </recommendedName>
</protein>
<keyword evidence="2" id="KW-1133">Transmembrane helix</keyword>
<dbReference type="InterPro" id="IPR045339">
    <property type="entry name" value="DUF6534"/>
</dbReference>
<sequence length="359" mass="40067">MPLGPAEIAHGPMFLGFMFNAILYGVMILQVHVYFTNNAKDPLWMRIFVRRVRRCEMLTIMQVLCIFCLDTMNTVFDFVYLYQSLIIHFNDPPYLQNATWVFATDPALTAVIAASVQFFFAWRVKVLTNNDPYLYLVVVACAIAGLLGGITTAAYALMVPAFVKFQVAKPFVVVWLACECTGDIAVTLILCLHLRRRKTGFSRTDLLVDRIIRMTVHTGLITSICATIDLALYLANPTGLHLIFNFPLAKLYTNSLISSLNHRSGWGYSKEHGGSVSDGSDSTEDSRTACLPKPVPPPRPPQAALVGMNDEESLMEPEHEYISRPSLLKHESEDSESTAISVSSAPRKNSAISMEKREY</sequence>
<feature type="transmembrane region" description="Helical" evidence="2">
    <location>
        <begin position="12"/>
        <end position="36"/>
    </location>
</feature>
<dbReference type="PANTHER" id="PTHR40465:SF1">
    <property type="entry name" value="DUF6534 DOMAIN-CONTAINING PROTEIN"/>
    <property type="match status" value="1"/>
</dbReference>
<proteinExistence type="predicted"/>
<dbReference type="AlphaFoldDB" id="A0AAD7KGY4"/>
<feature type="transmembrane region" description="Helical" evidence="2">
    <location>
        <begin position="57"/>
        <end position="80"/>
    </location>
</feature>
<keyword evidence="2" id="KW-0812">Transmembrane</keyword>
<feature type="transmembrane region" description="Helical" evidence="2">
    <location>
        <begin position="170"/>
        <end position="194"/>
    </location>
</feature>
<gene>
    <name evidence="4" type="ORF">B0H16DRAFT_1492520</name>
</gene>
<dbReference type="PANTHER" id="PTHR40465">
    <property type="entry name" value="CHROMOSOME 1, WHOLE GENOME SHOTGUN SEQUENCE"/>
    <property type="match status" value="1"/>
</dbReference>
<feature type="compositionally biased region" description="Polar residues" evidence="1">
    <location>
        <begin position="337"/>
        <end position="352"/>
    </location>
</feature>
<feature type="transmembrane region" description="Helical" evidence="2">
    <location>
        <begin position="133"/>
        <end position="158"/>
    </location>
</feature>
<feature type="transmembrane region" description="Helical" evidence="2">
    <location>
        <begin position="215"/>
        <end position="235"/>
    </location>
</feature>
<accession>A0AAD7KGY4</accession>